<gene>
    <name evidence="10" type="ORF">ADEAN_000939900</name>
</gene>
<evidence type="ECO:0000256" key="5">
    <source>
        <dbReference type="ARBA" id="ARBA00022840"/>
    </source>
</evidence>
<keyword evidence="2" id="KW-0547">Nucleotide-binding</keyword>
<reference evidence="10 11" key="1">
    <citation type="submission" date="2020-08" db="EMBL/GenBank/DDBJ databases">
        <authorList>
            <person name="Newling K."/>
            <person name="Davey J."/>
            <person name="Forrester S."/>
        </authorList>
    </citation>
    <scope>NUCLEOTIDE SEQUENCE [LARGE SCALE GENOMIC DNA]</scope>
    <source>
        <strain evidence="11">Crithidia deanei Carvalho (ATCC PRA-265)</strain>
    </source>
</reference>
<dbReference type="GO" id="GO:0016787">
    <property type="term" value="F:hydrolase activity"/>
    <property type="evidence" value="ECO:0007669"/>
    <property type="project" value="UniProtKB-KW"/>
</dbReference>
<sequence length="313" mass="34371">MGRPDSRGRGGRQRPAGRGRGGKPQQNNKQHKKENDDHGNDELDMEVQDFFTDLTGRRPMKSAKLEDHQNAAEGAMQVFTDPQETPFLLGDSLPSGKGQGSEQTQDVVSWLQLGLCKAVLKKVNANAQLDKSGANYYFAPTPVQAKAIPAIVEGKDVCVRAVTGSGKTAAYLLPLLHRLLVCKPPANRKRYIRSVILVPTRELGVQCEAMIQRFLPQPTLKRDSEGKTPEDEEGIKVALAIGGVAAHTQEALLDAGPDILIATPGRLVDFLFNYKKHRLVNKNKVRDDDAYQTKKKVAVKGPTMITCTEIKKD</sequence>
<dbReference type="SUPFAM" id="SSF52540">
    <property type="entry name" value="P-loop containing nucleoside triphosphate hydrolases"/>
    <property type="match status" value="1"/>
</dbReference>
<dbReference type="PANTHER" id="PTHR47959:SF21">
    <property type="entry name" value="DEAD-BOX HELICASE 56"/>
    <property type="match status" value="1"/>
</dbReference>
<dbReference type="Proteomes" id="UP000515908">
    <property type="component" value="Chromosome 23"/>
</dbReference>
<keyword evidence="6" id="KW-0694">RNA-binding</keyword>
<dbReference type="PANTHER" id="PTHR47959">
    <property type="entry name" value="ATP-DEPENDENT RNA HELICASE RHLE-RELATED"/>
    <property type="match status" value="1"/>
</dbReference>
<dbReference type="GO" id="GO:0005524">
    <property type="term" value="F:ATP binding"/>
    <property type="evidence" value="ECO:0007669"/>
    <property type="project" value="UniProtKB-KW"/>
</dbReference>
<comment type="catalytic activity">
    <reaction evidence="7">
        <text>ATP + H2O = ADP + phosphate + H(+)</text>
        <dbReference type="Rhea" id="RHEA:13065"/>
        <dbReference type="ChEBI" id="CHEBI:15377"/>
        <dbReference type="ChEBI" id="CHEBI:15378"/>
        <dbReference type="ChEBI" id="CHEBI:30616"/>
        <dbReference type="ChEBI" id="CHEBI:43474"/>
        <dbReference type="ChEBI" id="CHEBI:456216"/>
        <dbReference type="EC" id="3.6.4.13"/>
    </reaction>
</comment>
<evidence type="ECO:0000256" key="3">
    <source>
        <dbReference type="ARBA" id="ARBA00022801"/>
    </source>
</evidence>
<evidence type="ECO:0000256" key="8">
    <source>
        <dbReference type="SAM" id="MobiDB-lite"/>
    </source>
</evidence>
<protein>
    <recommendedName>
        <fullName evidence="1">RNA helicase</fullName>
        <ecNumber evidence="1">3.6.4.13</ecNumber>
    </recommendedName>
</protein>
<evidence type="ECO:0000256" key="6">
    <source>
        <dbReference type="ARBA" id="ARBA00022884"/>
    </source>
</evidence>
<evidence type="ECO:0000256" key="2">
    <source>
        <dbReference type="ARBA" id="ARBA00022741"/>
    </source>
</evidence>
<keyword evidence="3" id="KW-0378">Hydrolase</keyword>
<proteinExistence type="predicted"/>
<keyword evidence="5" id="KW-0067">ATP-binding</keyword>
<dbReference type="GO" id="GO:0003723">
    <property type="term" value="F:RNA binding"/>
    <property type="evidence" value="ECO:0007669"/>
    <property type="project" value="UniProtKB-KW"/>
</dbReference>
<evidence type="ECO:0000256" key="1">
    <source>
        <dbReference type="ARBA" id="ARBA00012552"/>
    </source>
</evidence>
<keyword evidence="4 10" id="KW-0347">Helicase</keyword>
<dbReference type="Pfam" id="PF00270">
    <property type="entry name" value="DEAD"/>
    <property type="match status" value="1"/>
</dbReference>
<dbReference type="SMART" id="SM00487">
    <property type="entry name" value="DEXDc"/>
    <property type="match status" value="1"/>
</dbReference>
<evidence type="ECO:0000313" key="10">
    <source>
        <dbReference type="EMBL" id="CAD2221864.1"/>
    </source>
</evidence>
<dbReference type="GO" id="GO:0005829">
    <property type="term" value="C:cytosol"/>
    <property type="evidence" value="ECO:0007669"/>
    <property type="project" value="TreeGrafter"/>
</dbReference>
<dbReference type="AlphaFoldDB" id="A0A7G2CSA9"/>
<dbReference type="OrthoDB" id="10259843at2759"/>
<feature type="region of interest" description="Disordered" evidence="8">
    <location>
        <begin position="1"/>
        <end position="46"/>
    </location>
</feature>
<accession>A0A7G2CSA9</accession>
<evidence type="ECO:0000256" key="4">
    <source>
        <dbReference type="ARBA" id="ARBA00022806"/>
    </source>
</evidence>
<evidence type="ECO:0000259" key="9">
    <source>
        <dbReference type="PROSITE" id="PS51192"/>
    </source>
</evidence>
<dbReference type="InterPro" id="IPR014001">
    <property type="entry name" value="Helicase_ATP-bd"/>
</dbReference>
<feature type="compositionally biased region" description="Basic residues" evidence="8">
    <location>
        <begin position="9"/>
        <end position="21"/>
    </location>
</feature>
<dbReference type="VEuPathDB" id="TriTrypDB:ADEAN_000939900"/>
<keyword evidence="11" id="KW-1185">Reference proteome</keyword>
<dbReference type="InterPro" id="IPR011545">
    <property type="entry name" value="DEAD/DEAH_box_helicase_dom"/>
</dbReference>
<dbReference type="EC" id="3.6.4.13" evidence="1"/>
<dbReference type="EMBL" id="LR877167">
    <property type="protein sequence ID" value="CAD2221864.1"/>
    <property type="molecule type" value="Genomic_DNA"/>
</dbReference>
<name>A0A7G2CSA9_9TRYP</name>
<dbReference type="InterPro" id="IPR050079">
    <property type="entry name" value="DEAD_box_RNA_helicase"/>
</dbReference>
<evidence type="ECO:0000313" key="11">
    <source>
        <dbReference type="Proteomes" id="UP000515908"/>
    </source>
</evidence>
<dbReference type="PROSITE" id="PS51192">
    <property type="entry name" value="HELICASE_ATP_BIND_1"/>
    <property type="match status" value="1"/>
</dbReference>
<evidence type="ECO:0000256" key="7">
    <source>
        <dbReference type="ARBA" id="ARBA00047984"/>
    </source>
</evidence>
<dbReference type="Gene3D" id="3.40.50.300">
    <property type="entry name" value="P-loop containing nucleotide triphosphate hydrolases"/>
    <property type="match status" value="1"/>
</dbReference>
<feature type="domain" description="Helicase ATP-binding" evidence="9">
    <location>
        <begin position="148"/>
        <end position="308"/>
    </location>
</feature>
<organism evidence="10 11">
    <name type="scientific">Angomonas deanei</name>
    <dbReference type="NCBI Taxonomy" id="59799"/>
    <lineage>
        <taxon>Eukaryota</taxon>
        <taxon>Discoba</taxon>
        <taxon>Euglenozoa</taxon>
        <taxon>Kinetoplastea</taxon>
        <taxon>Metakinetoplastina</taxon>
        <taxon>Trypanosomatida</taxon>
        <taxon>Trypanosomatidae</taxon>
        <taxon>Strigomonadinae</taxon>
        <taxon>Angomonas</taxon>
    </lineage>
</organism>
<dbReference type="GO" id="GO:0003724">
    <property type="term" value="F:RNA helicase activity"/>
    <property type="evidence" value="ECO:0007669"/>
    <property type="project" value="UniProtKB-EC"/>
</dbReference>
<dbReference type="InterPro" id="IPR027417">
    <property type="entry name" value="P-loop_NTPase"/>
</dbReference>